<reference evidence="6" key="1">
    <citation type="submission" date="2020-04" db="EMBL/GenBank/DDBJ databases">
        <authorList>
            <person name="Chiriac C."/>
            <person name="Salcher M."/>
            <person name="Ghai R."/>
            <person name="Kavagutti S V."/>
        </authorList>
    </citation>
    <scope>NUCLEOTIDE SEQUENCE</scope>
</reference>
<protein>
    <submittedName>
        <fullName evidence="6">Archaeophage PsiM2, terminase large subunit</fullName>
    </submittedName>
</protein>
<dbReference type="NCBIfam" id="TIGR01630">
    <property type="entry name" value="psiM2_ORF9"/>
    <property type="match status" value="1"/>
</dbReference>
<dbReference type="GO" id="GO:0005524">
    <property type="term" value="F:ATP binding"/>
    <property type="evidence" value="ECO:0007669"/>
    <property type="project" value="UniProtKB-KW"/>
</dbReference>
<dbReference type="EMBL" id="LR796344">
    <property type="protein sequence ID" value="CAB4138467.1"/>
    <property type="molecule type" value="Genomic_DNA"/>
</dbReference>
<dbReference type="InterPro" id="IPR006517">
    <property type="entry name" value="Phage_terminase_lsu-like_C"/>
</dbReference>
<keyword evidence="1" id="KW-1188">Viral release from host cell</keyword>
<proteinExistence type="predicted"/>
<evidence type="ECO:0000256" key="4">
    <source>
        <dbReference type="ARBA" id="ARBA00023219"/>
    </source>
</evidence>
<dbReference type="InterPro" id="IPR035421">
    <property type="entry name" value="Terminase_6C"/>
</dbReference>
<dbReference type="InterPro" id="IPR027417">
    <property type="entry name" value="P-loop_NTPase"/>
</dbReference>
<sequence length="493" mass="56464">MANLELLPDEALKEYLELIEARRAQEVRERAQDTFMPFVHHVYENFIEGKHHRIIAEKLEQVARGELKRLIINMPPRHSKSEFASYLMPAWFLGRNPKLKIIQATHNTELAVRFGRKVRDLIDSDTYKEVFPKTVLKEDSKSAGRWSTEKGGEYFAAGVGAAVTGRGADLFIIDDPHSEQDALSETAFDNAYEWYTSGPRQRLQPGGAIIIVMTRWGKKDLTGRLLAAQSHDVLADQWEVVEFPAILPSGNPLWPEFWKKDELLRVKAALPLGKWSAQWQQQPTSSESAIIRKEWWKNWEKEKVPDLKYILQAYDTAFSKKETADYSAITTWGIFTPVEGEPDGIILLDAKRGRWSFPELKEVAWEEHEYWEPDMVLVEAKATGQPLADEFRARGIPALTFSPGRRGKGGFDKNTRMHLVAPLFEAGRVWAPLEKPFAEDVVEEVTAFPSGDHDDFCDSMTLALMRFRQGGFVLLNGEEDMSEPLHRKKREYY</sequence>
<organism evidence="6">
    <name type="scientific">uncultured Caudovirales phage</name>
    <dbReference type="NCBI Taxonomy" id="2100421"/>
    <lineage>
        <taxon>Viruses</taxon>
        <taxon>Duplodnaviria</taxon>
        <taxon>Heunggongvirae</taxon>
        <taxon>Uroviricota</taxon>
        <taxon>Caudoviricetes</taxon>
        <taxon>Peduoviridae</taxon>
        <taxon>Maltschvirus</taxon>
        <taxon>Maltschvirus maltsch</taxon>
    </lineage>
</organism>
<gene>
    <name evidence="6" type="ORF">UFOVP330_67</name>
</gene>
<name>A0A6J5LZE0_9CAUD</name>
<keyword evidence="3" id="KW-0067">ATP-binding</keyword>
<accession>A0A6J5LZE0</accession>
<feature type="domain" description="Terminase large subunit gp17-like C-terminal" evidence="5">
    <location>
        <begin position="313"/>
        <end position="466"/>
    </location>
</feature>
<keyword evidence="4" id="KW-0231">Viral genome packaging</keyword>
<dbReference type="Pfam" id="PF17289">
    <property type="entry name" value="Terminase_6C"/>
    <property type="match status" value="1"/>
</dbReference>
<dbReference type="Gene3D" id="3.40.50.300">
    <property type="entry name" value="P-loop containing nucleotide triphosphate hydrolases"/>
    <property type="match status" value="1"/>
</dbReference>
<evidence type="ECO:0000256" key="1">
    <source>
        <dbReference type="ARBA" id="ARBA00022612"/>
    </source>
</evidence>
<evidence type="ECO:0000256" key="3">
    <source>
        <dbReference type="ARBA" id="ARBA00022840"/>
    </source>
</evidence>
<evidence type="ECO:0000313" key="6">
    <source>
        <dbReference type="EMBL" id="CAB4138467.1"/>
    </source>
</evidence>
<evidence type="ECO:0000259" key="5">
    <source>
        <dbReference type="Pfam" id="PF17289"/>
    </source>
</evidence>
<evidence type="ECO:0000256" key="2">
    <source>
        <dbReference type="ARBA" id="ARBA00022741"/>
    </source>
</evidence>
<keyword evidence="2" id="KW-0547">Nucleotide-binding</keyword>
<dbReference type="Gene3D" id="3.30.420.240">
    <property type="match status" value="1"/>
</dbReference>